<keyword evidence="3 5" id="KW-1133">Transmembrane helix</keyword>
<dbReference type="InterPro" id="IPR035952">
    <property type="entry name" value="Rhomboid-like_sf"/>
</dbReference>
<dbReference type="EC" id="3.4.21.-" evidence="6"/>
<evidence type="ECO:0000256" key="5">
    <source>
        <dbReference type="SAM" id="Phobius"/>
    </source>
</evidence>
<name>A0ABT5KW98_9BURK</name>
<sequence length="220" mass="23641">MAGRISLSGAARPRPAHRLGHPYGGWAWLGLGALLIAGTLLVWLQPSSRWDWQPALAGAEPWRAWSAVFVHWSRQHLQANLGACAVVAWFGWAARVPLRAVGAYLLAWPLTQWGLLLKPDLLHYGGLSGYLHAGVAVVLVELVFGPAVQTTHSARQRRIGLAVTLGLAIKLWSEVPLGTPMRTVAGWDIPVAPFAHLSGAVAGGLCAGLLLMLQRRSTAR</sequence>
<feature type="transmembrane region" description="Helical" evidence="5">
    <location>
        <begin position="127"/>
        <end position="147"/>
    </location>
</feature>
<keyword evidence="7" id="KW-1185">Reference proteome</keyword>
<accession>A0ABT5KW98</accession>
<proteinExistence type="predicted"/>
<dbReference type="NCBIfam" id="TIGR03902">
    <property type="entry name" value="rhom_GG_sort"/>
    <property type="match status" value="1"/>
</dbReference>
<comment type="subcellular location">
    <subcellularLocation>
        <location evidence="1">Membrane</location>
        <topology evidence="1">Multi-pass membrane protein</topology>
    </subcellularLocation>
</comment>
<evidence type="ECO:0000256" key="1">
    <source>
        <dbReference type="ARBA" id="ARBA00004141"/>
    </source>
</evidence>
<protein>
    <submittedName>
        <fullName evidence="6">Rhombosortase</fullName>
        <ecNumber evidence="6">3.4.21.-</ecNumber>
    </submittedName>
</protein>
<keyword evidence="4 5" id="KW-0472">Membrane</keyword>
<keyword evidence="2 5" id="KW-0812">Transmembrane</keyword>
<evidence type="ECO:0000256" key="4">
    <source>
        <dbReference type="ARBA" id="ARBA00023136"/>
    </source>
</evidence>
<evidence type="ECO:0000256" key="2">
    <source>
        <dbReference type="ARBA" id="ARBA00022692"/>
    </source>
</evidence>
<evidence type="ECO:0000256" key="3">
    <source>
        <dbReference type="ARBA" id="ARBA00022989"/>
    </source>
</evidence>
<dbReference type="InterPro" id="IPR023826">
    <property type="entry name" value="Rhom-like_SP_proteobac"/>
</dbReference>
<keyword evidence="6" id="KW-0378">Hydrolase</keyword>
<dbReference type="GO" id="GO:0016787">
    <property type="term" value="F:hydrolase activity"/>
    <property type="evidence" value="ECO:0007669"/>
    <property type="project" value="UniProtKB-KW"/>
</dbReference>
<feature type="transmembrane region" description="Helical" evidence="5">
    <location>
        <begin position="159"/>
        <end position="179"/>
    </location>
</feature>
<evidence type="ECO:0000313" key="6">
    <source>
        <dbReference type="EMBL" id="MDC8787215.1"/>
    </source>
</evidence>
<comment type="caution">
    <text evidence="6">The sequence shown here is derived from an EMBL/GenBank/DDBJ whole genome shotgun (WGS) entry which is preliminary data.</text>
</comment>
<dbReference type="Proteomes" id="UP001219862">
    <property type="component" value="Unassembled WGS sequence"/>
</dbReference>
<organism evidence="6 7">
    <name type="scientific">Roseateles koreensis</name>
    <dbReference type="NCBI Taxonomy" id="2987526"/>
    <lineage>
        <taxon>Bacteria</taxon>
        <taxon>Pseudomonadati</taxon>
        <taxon>Pseudomonadota</taxon>
        <taxon>Betaproteobacteria</taxon>
        <taxon>Burkholderiales</taxon>
        <taxon>Sphaerotilaceae</taxon>
        <taxon>Roseateles</taxon>
    </lineage>
</organism>
<feature type="transmembrane region" description="Helical" evidence="5">
    <location>
        <begin position="25"/>
        <end position="44"/>
    </location>
</feature>
<reference evidence="6 7" key="1">
    <citation type="submission" date="2022-10" db="EMBL/GenBank/DDBJ databases">
        <title>paucibacter sp. hw8 Genome sequencing.</title>
        <authorList>
            <person name="Park S."/>
        </authorList>
    </citation>
    <scope>NUCLEOTIDE SEQUENCE [LARGE SCALE GENOMIC DNA]</scope>
    <source>
        <strain evidence="7">hw8</strain>
    </source>
</reference>
<dbReference type="SUPFAM" id="SSF144091">
    <property type="entry name" value="Rhomboid-like"/>
    <property type="match status" value="1"/>
</dbReference>
<dbReference type="Gene3D" id="1.20.1540.10">
    <property type="entry name" value="Rhomboid-like"/>
    <property type="match status" value="1"/>
</dbReference>
<dbReference type="EMBL" id="JAQQXS010000023">
    <property type="protein sequence ID" value="MDC8787215.1"/>
    <property type="molecule type" value="Genomic_DNA"/>
</dbReference>
<evidence type="ECO:0000313" key="7">
    <source>
        <dbReference type="Proteomes" id="UP001219862"/>
    </source>
</evidence>
<gene>
    <name evidence="6" type="primary">rrtA</name>
    <name evidence="6" type="ORF">PRZ01_18660</name>
</gene>
<feature type="transmembrane region" description="Helical" evidence="5">
    <location>
        <begin position="191"/>
        <end position="213"/>
    </location>
</feature>